<dbReference type="EMBL" id="JAVYJV010000019">
    <property type="protein sequence ID" value="KAK4345325.1"/>
    <property type="molecule type" value="Genomic_DNA"/>
</dbReference>
<dbReference type="AlphaFoldDB" id="A0AAE1V291"/>
<proteinExistence type="predicted"/>
<evidence type="ECO:0000313" key="1">
    <source>
        <dbReference type="EMBL" id="KAK4345325.1"/>
    </source>
</evidence>
<name>A0AAE1V291_9SOLA</name>
<organism evidence="1 2">
    <name type="scientific">Anisodus tanguticus</name>
    <dbReference type="NCBI Taxonomy" id="243964"/>
    <lineage>
        <taxon>Eukaryota</taxon>
        <taxon>Viridiplantae</taxon>
        <taxon>Streptophyta</taxon>
        <taxon>Embryophyta</taxon>
        <taxon>Tracheophyta</taxon>
        <taxon>Spermatophyta</taxon>
        <taxon>Magnoliopsida</taxon>
        <taxon>eudicotyledons</taxon>
        <taxon>Gunneridae</taxon>
        <taxon>Pentapetalae</taxon>
        <taxon>asterids</taxon>
        <taxon>lamiids</taxon>
        <taxon>Solanales</taxon>
        <taxon>Solanaceae</taxon>
        <taxon>Solanoideae</taxon>
        <taxon>Hyoscyameae</taxon>
        <taxon>Anisodus</taxon>
    </lineage>
</organism>
<accession>A0AAE1V291</accession>
<reference evidence="1" key="1">
    <citation type="submission" date="2023-12" db="EMBL/GenBank/DDBJ databases">
        <title>Genome assembly of Anisodus tanguticus.</title>
        <authorList>
            <person name="Wang Y.-J."/>
        </authorList>
    </citation>
    <scope>NUCLEOTIDE SEQUENCE</scope>
    <source>
        <strain evidence="1">KB-2021</strain>
        <tissue evidence="1">Leaf</tissue>
    </source>
</reference>
<dbReference type="Proteomes" id="UP001291623">
    <property type="component" value="Unassembled WGS sequence"/>
</dbReference>
<keyword evidence="2" id="KW-1185">Reference proteome</keyword>
<sequence>MIVSKLMSILETNPYTFFLKSLVVPDLSHFYIALKFDSGSYRNWESRISEVTSTNTGIGELNWRKKAGTTTTVALSTSIMLWVHPDFDYGAISKARTTLYGPYSPGIECESLN</sequence>
<evidence type="ECO:0000313" key="2">
    <source>
        <dbReference type="Proteomes" id="UP001291623"/>
    </source>
</evidence>
<protein>
    <submittedName>
        <fullName evidence="1">Uncharacterized protein</fullName>
    </submittedName>
</protein>
<comment type="caution">
    <text evidence="1">The sequence shown here is derived from an EMBL/GenBank/DDBJ whole genome shotgun (WGS) entry which is preliminary data.</text>
</comment>
<gene>
    <name evidence="1" type="ORF">RND71_035501</name>
</gene>